<proteinExistence type="predicted"/>
<keyword evidence="1" id="KW-0560">Oxidoreductase</keyword>
<dbReference type="NCBIfam" id="NF007695">
    <property type="entry name" value="PRK10376.1"/>
    <property type="match status" value="1"/>
</dbReference>
<dbReference type="PANTHER" id="PTHR43625:SF40">
    <property type="entry name" value="ALDO-KETO REDUCTASE YAKC [NADP(+)]"/>
    <property type="match status" value="1"/>
</dbReference>
<dbReference type="PANTHER" id="PTHR43625">
    <property type="entry name" value="AFLATOXIN B1 ALDEHYDE REDUCTASE"/>
    <property type="match status" value="1"/>
</dbReference>
<feature type="domain" description="NADP-dependent oxidoreductase" evidence="2">
    <location>
        <begin position="21"/>
        <end position="288"/>
    </location>
</feature>
<dbReference type="InterPro" id="IPR023210">
    <property type="entry name" value="NADP_OxRdtase_dom"/>
</dbReference>
<evidence type="ECO:0000256" key="1">
    <source>
        <dbReference type="ARBA" id="ARBA00023002"/>
    </source>
</evidence>
<dbReference type="Proteomes" id="UP000050545">
    <property type="component" value="Unassembled WGS sequence"/>
</dbReference>
<dbReference type="Pfam" id="PF00248">
    <property type="entry name" value="Aldo_ket_red"/>
    <property type="match status" value="1"/>
</dbReference>
<dbReference type="AlphaFoldDB" id="A0AB34TZI1"/>
<organism evidence="3 4">
    <name type="scientific">Pseudomonas amygdali pv. hibisci</name>
    <dbReference type="NCBI Taxonomy" id="251723"/>
    <lineage>
        <taxon>Bacteria</taxon>
        <taxon>Pseudomonadati</taxon>
        <taxon>Pseudomonadota</taxon>
        <taxon>Gammaproteobacteria</taxon>
        <taxon>Pseudomonadales</taxon>
        <taxon>Pseudomonadaceae</taxon>
        <taxon>Pseudomonas</taxon>
        <taxon>Pseudomonas amygdali</taxon>
    </lineage>
</organism>
<dbReference type="RefSeq" id="WP_057405585.1">
    <property type="nucleotide sequence ID" value="NZ_LJQN01000149.1"/>
</dbReference>
<dbReference type="PRINTS" id="PR00069">
    <property type="entry name" value="ALDKETRDTASE"/>
</dbReference>
<sequence>MNTTVSNPLEFRLGGDLSINRLGFGAMRLPCNGFRGPARDPETGRAVLRRAVELGVNLIDTAEFYQSTDGAVKANALIREALHPYPSNLVIATKVGVVFNSDGSHRPATGADMRKLVEENLASLGVSRLDLVYLRIGEMTVPHGESLAERFEALAALREEGLIRHLGISNVDIGHFNEARAIAPIVAVQNNFHIAKREDRSLLQACEEAGIAFCPFFPLGGGMGEIDDGRLTRVAKRHGATPTQVALAWLLASSPVMLAIPGTGSVQHLEENVAAGGIRLTDEDHAELA</sequence>
<name>A0AB34TZI1_PSEA0</name>
<evidence type="ECO:0000259" key="2">
    <source>
        <dbReference type="Pfam" id="PF00248"/>
    </source>
</evidence>
<dbReference type="GO" id="GO:0005737">
    <property type="term" value="C:cytoplasm"/>
    <property type="evidence" value="ECO:0007669"/>
    <property type="project" value="TreeGrafter"/>
</dbReference>
<dbReference type="InterPro" id="IPR020471">
    <property type="entry name" value="AKR"/>
</dbReference>
<accession>A0AB34TZI1</accession>
<gene>
    <name evidence="3" type="ORF">ALO67_02313</name>
</gene>
<dbReference type="EMBL" id="LJQN01000149">
    <property type="protein sequence ID" value="KPX51066.1"/>
    <property type="molecule type" value="Genomic_DNA"/>
</dbReference>
<evidence type="ECO:0000313" key="3">
    <source>
        <dbReference type="EMBL" id="KPX51066.1"/>
    </source>
</evidence>
<dbReference type="Gene3D" id="3.20.20.100">
    <property type="entry name" value="NADP-dependent oxidoreductase domain"/>
    <property type="match status" value="1"/>
</dbReference>
<dbReference type="CDD" id="cd19088">
    <property type="entry name" value="AKR_AKR13B1"/>
    <property type="match status" value="1"/>
</dbReference>
<dbReference type="InterPro" id="IPR050791">
    <property type="entry name" value="Aldo-Keto_reductase"/>
</dbReference>
<dbReference type="SUPFAM" id="SSF51430">
    <property type="entry name" value="NAD(P)-linked oxidoreductase"/>
    <property type="match status" value="1"/>
</dbReference>
<dbReference type="InterPro" id="IPR036812">
    <property type="entry name" value="NAD(P)_OxRdtase_dom_sf"/>
</dbReference>
<evidence type="ECO:0000313" key="4">
    <source>
        <dbReference type="Proteomes" id="UP000050545"/>
    </source>
</evidence>
<protein>
    <submittedName>
        <fullName evidence="3">Oxidoreductase</fullName>
    </submittedName>
</protein>
<reference evidence="3 4" key="1">
    <citation type="submission" date="2015-09" db="EMBL/GenBank/DDBJ databases">
        <title>Genome announcement of multiple Pseudomonas syringae strains.</title>
        <authorList>
            <person name="Thakur S."/>
            <person name="Wang P.W."/>
            <person name="Gong Y."/>
            <person name="Weir B.S."/>
            <person name="Guttman D.S."/>
        </authorList>
    </citation>
    <scope>NUCLEOTIDE SEQUENCE [LARGE SCALE GENOMIC DNA]</scope>
    <source>
        <strain evidence="3 4">ICMP9623</strain>
    </source>
</reference>
<comment type="caution">
    <text evidence="3">The sequence shown here is derived from an EMBL/GenBank/DDBJ whole genome shotgun (WGS) entry which is preliminary data.</text>
</comment>
<dbReference type="GO" id="GO:0016491">
    <property type="term" value="F:oxidoreductase activity"/>
    <property type="evidence" value="ECO:0007669"/>
    <property type="project" value="UniProtKB-KW"/>
</dbReference>